<dbReference type="OrthoDB" id="9768147at2"/>
<accession>A0A5C8KRM1</accession>
<dbReference type="AlphaFoldDB" id="A0A5C8KRM1"/>
<reference evidence="9 10" key="1">
    <citation type="submission" date="2019-08" db="EMBL/GenBank/DDBJ databases">
        <authorList>
            <person name="Karlyshev A.V."/>
        </authorList>
    </citation>
    <scope>NUCLEOTIDE SEQUENCE [LARGE SCALE GENOMIC DNA]</scope>
    <source>
        <strain evidence="9 10">Alg18-2.2</strain>
    </source>
</reference>
<dbReference type="InterPro" id="IPR039426">
    <property type="entry name" value="TonB-dep_rcpt-like"/>
</dbReference>
<dbReference type="InterPro" id="IPR008969">
    <property type="entry name" value="CarboxyPept-like_regulatory"/>
</dbReference>
<dbReference type="GO" id="GO:0044718">
    <property type="term" value="P:siderophore transmembrane transport"/>
    <property type="evidence" value="ECO:0007669"/>
    <property type="project" value="TreeGrafter"/>
</dbReference>
<name>A0A5C8KRM1_9GAMM</name>
<dbReference type="Gene3D" id="2.40.170.20">
    <property type="entry name" value="TonB-dependent receptor, beta-barrel domain"/>
    <property type="match status" value="1"/>
</dbReference>
<dbReference type="Pfam" id="PF13620">
    <property type="entry name" value="CarboxypepD_reg"/>
    <property type="match status" value="1"/>
</dbReference>
<dbReference type="InterPro" id="IPR057601">
    <property type="entry name" value="Oar-like_b-barrel"/>
</dbReference>
<dbReference type="PANTHER" id="PTHR30069:SF46">
    <property type="entry name" value="OAR PROTEIN"/>
    <property type="match status" value="1"/>
</dbReference>
<keyword evidence="6" id="KW-0998">Cell outer membrane</keyword>
<keyword evidence="3" id="KW-1134">Transmembrane beta strand</keyword>
<proteinExistence type="predicted"/>
<evidence type="ECO:0000256" key="5">
    <source>
        <dbReference type="ARBA" id="ARBA00023136"/>
    </source>
</evidence>
<dbReference type="GO" id="GO:0009279">
    <property type="term" value="C:cell outer membrane"/>
    <property type="evidence" value="ECO:0007669"/>
    <property type="project" value="UniProtKB-SubCell"/>
</dbReference>
<comment type="subcellular location">
    <subcellularLocation>
        <location evidence="1">Cell outer membrane</location>
        <topology evidence="1">Multi-pass membrane protein</topology>
    </subcellularLocation>
</comment>
<gene>
    <name evidence="9" type="ORF">FU658_07560</name>
</gene>
<keyword evidence="7" id="KW-0732">Signal</keyword>
<feature type="domain" description="TonB-dependent transporter Oar-like beta-barrel" evidence="8">
    <location>
        <begin position="361"/>
        <end position="1009"/>
    </location>
</feature>
<feature type="chain" id="PRO_5023013868" evidence="7">
    <location>
        <begin position="28"/>
        <end position="1072"/>
    </location>
</feature>
<dbReference type="GO" id="GO:0015344">
    <property type="term" value="F:siderophore uptake transmembrane transporter activity"/>
    <property type="evidence" value="ECO:0007669"/>
    <property type="project" value="TreeGrafter"/>
</dbReference>
<dbReference type="SUPFAM" id="SSF56935">
    <property type="entry name" value="Porins"/>
    <property type="match status" value="1"/>
</dbReference>
<comment type="caution">
    <text evidence="9">The sequence shown here is derived from an EMBL/GenBank/DDBJ whole genome shotgun (WGS) entry which is preliminary data.</text>
</comment>
<evidence type="ECO:0000256" key="4">
    <source>
        <dbReference type="ARBA" id="ARBA00022692"/>
    </source>
</evidence>
<dbReference type="InterPro" id="IPR036942">
    <property type="entry name" value="Beta-barrel_TonB_sf"/>
</dbReference>
<feature type="signal peptide" evidence="7">
    <location>
        <begin position="1"/>
        <end position="27"/>
    </location>
</feature>
<dbReference type="EMBL" id="VRTS01000004">
    <property type="protein sequence ID" value="TXK62595.1"/>
    <property type="molecule type" value="Genomic_DNA"/>
</dbReference>
<keyword evidence="2" id="KW-0813">Transport</keyword>
<keyword evidence="5" id="KW-0472">Membrane</keyword>
<evidence type="ECO:0000256" key="7">
    <source>
        <dbReference type="SAM" id="SignalP"/>
    </source>
</evidence>
<dbReference type="SUPFAM" id="SSF49464">
    <property type="entry name" value="Carboxypeptidase regulatory domain-like"/>
    <property type="match status" value="1"/>
</dbReference>
<evidence type="ECO:0000256" key="1">
    <source>
        <dbReference type="ARBA" id="ARBA00004571"/>
    </source>
</evidence>
<evidence type="ECO:0000313" key="9">
    <source>
        <dbReference type="EMBL" id="TXK62595.1"/>
    </source>
</evidence>
<dbReference type="Proteomes" id="UP000321248">
    <property type="component" value="Unassembled WGS sequence"/>
</dbReference>
<sequence>MIDRSKIRVSRLTLGLLAALAAAPAFAQSTSASLGGRVVSDAGQPVANAEVVIVHAPSGTVSRTTTDESGRYVSRGLRVGGPYTITVQAPGFQSTAQEDIYAQLAETATVNVSLATDSATTLEAITVVGTSVSEIFGTDRIGAGTSVSERQIQALPSIGRNIQDYARLDPRVQVTDKQRGEISVGGQNTRFNAIRIDGVSTNDPFGLESNNLPTIRQPVSIDAIEEIQVAVADYDVTITGATGAVINAVTKSGTNDFSGSVYGVYRDNSFVRKNDNGERFNGFDDETTYGFTLGGPIVQDRLFFFLNYERFNRTAPGPAFGPPGSGATNIVGITNEEIARVQQIASAYGFNAGTLDIPDALETDIEEYAVKIDWNITDDHRASFRYSNTEQVEANLPGFGNNSLSLNSYWYNQNKTFESVVGQLYSDWGTNFSTEFKASYREYNAIAEPFSRLPSIRVTTASNGNLFLGTEQFRHINVLETEELSFFGAGTLFLGDHELKFGAEYAQNDIFNLFGRDQFGVYQFNSIDDFEAGAPAFYTSRRAFDGNPASVAADWRLDNLAFFVQDTWRATNNLTLVAGLRVDIPKVSDRPQFNPLIQELYGVDNTATIDGNELVQPRFGFNYTFDSERPTQLRGGFGLFQGAAANVWLSNPFSNTGQNFFVYEARNQDPGFFSPDPDNQPEPAGVPARQAVDVIDPDLGQPSVWKANLAFDHELPYWGVVASAEAILTRTKEAIYYERLDLGEASRIGPDGRAMYWNAAGYNPLNFNANGQFSGGANPRSNRDPRIADVTMARPTSKGMGQQLTLALTKPQTDNWFWQASYTYTNATEVNPLTSSQAVSNWNNNLIFQANEEVAGRTNYAIKDSFQLTVGYGREFFGNNRTDFALFYSGRSGKPYSWAFRNDVNGDSRGNNDLFYVPSGPGDVIFSNANFTDAASIVNDPMVEAAFFEFMAANPGLARFAGSVADRNSERNRWVNQFDIRITQQLPGFFRDNKAEIYLDILNVGNLINKDWGHIEEIGFPSARRVATYRGIDPNTGKYVYGFNPNQVDSAFIRDDTGESRWAAQVGFRYRF</sequence>
<evidence type="ECO:0000259" key="8">
    <source>
        <dbReference type="Pfam" id="PF25183"/>
    </source>
</evidence>
<dbReference type="Pfam" id="PF25183">
    <property type="entry name" value="OMP_b-brl_4"/>
    <property type="match status" value="2"/>
</dbReference>
<evidence type="ECO:0000256" key="6">
    <source>
        <dbReference type="ARBA" id="ARBA00023237"/>
    </source>
</evidence>
<dbReference type="PANTHER" id="PTHR30069">
    <property type="entry name" value="TONB-DEPENDENT OUTER MEMBRANE RECEPTOR"/>
    <property type="match status" value="1"/>
</dbReference>
<organism evidence="9 10">
    <name type="scientific">Alkalisalibacterium limincola</name>
    <dbReference type="NCBI Taxonomy" id="2699169"/>
    <lineage>
        <taxon>Bacteria</taxon>
        <taxon>Pseudomonadati</taxon>
        <taxon>Pseudomonadota</taxon>
        <taxon>Gammaproteobacteria</taxon>
        <taxon>Lysobacterales</taxon>
        <taxon>Lysobacteraceae</taxon>
        <taxon>Alkalisalibacterium</taxon>
    </lineage>
</organism>
<feature type="domain" description="TonB-dependent transporter Oar-like beta-barrel" evidence="8">
    <location>
        <begin position="249"/>
        <end position="315"/>
    </location>
</feature>
<keyword evidence="10" id="KW-1185">Reference proteome</keyword>
<keyword evidence="4" id="KW-0812">Transmembrane</keyword>
<evidence type="ECO:0000313" key="10">
    <source>
        <dbReference type="Proteomes" id="UP000321248"/>
    </source>
</evidence>
<evidence type="ECO:0000256" key="2">
    <source>
        <dbReference type="ARBA" id="ARBA00022448"/>
    </source>
</evidence>
<keyword evidence="9" id="KW-0675">Receptor</keyword>
<dbReference type="RefSeq" id="WP_147891518.1">
    <property type="nucleotide sequence ID" value="NZ_VRTS01000004.1"/>
</dbReference>
<evidence type="ECO:0000256" key="3">
    <source>
        <dbReference type="ARBA" id="ARBA00022452"/>
    </source>
</evidence>
<dbReference type="Gene3D" id="2.60.40.1120">
    <property type="entry name" value="Carboxypeptidase-like, regulatory domain"/>
    <property type="match status" value="1"/>
</dbReference>
<protein>
    <submittedName>
        <fullName evidence="9">TonB-dependent receptor</fullName>
    </submittedName>
</protein>